<feature type="domain" description="Spermatogenesis-associated protein 20-like TRX" evidence="1">
    <location>
        <begin position="3"/>
        <end position="155"/>
    </location>
</feature>
<dbReference type="PANTHER" id="PTHR42899:SF1">
    <property type="entry name" value="SPERMATOGENESIS-ASSOCIATED PROTEIN 20"/>
    <property type="match status" value="1"/>
</dbReference>
<dbReference type="PANTHER" id="PTHR42899">
    <property type="entry name" value="SPERMATOGENESIS-ASSOCIATED PROTEIN 20"/>
    <property type="match status" value="1"/>
</dbReference>
<dbReference type="CDD" id="cd02955">
    <property type="entry name" value="SSP411"/>
    <property type="match status" value="1"/>
</dbReference>
<dbReference type="RefSeq" id="WP_105717019.1">
    <property type="nucleotide sequence ID" value="NZ_PVBQ01000007.1"/>
</dbReference>
<dbReference type="EMBL" id="PVBQ01000007">
    <property type="protein sequence ID" value="PRD47305.1"/>
    <property type="molecule type" value="Genomic_DNA"/>
</dbReference>
<dbReference type="Pfam" id="PF03190">
    <property type="entry name" value="Thioredox_DsbH"/>
    <property type="match status" value="1"/>
</dbReference>
<keyword evidence="4" id="KW-1185">Reference proteome</keyword>
<evidence type="ECO:0000313" key="3">
    <source>
        <dbReference type="EMBL" id="PRD47305.1"/>
    </source>
</evidence>
<comment type="caution">
    <text evidence="3">The sequence shown here is derived from an EMBL/GenBank/DDBJ whole genome shotgun (WGS) entry which is preliminary data.</text>
</comment>
<sequence length="676" mass="78004">MANKLQYEHSPYLKQHAHNPVNWMPWGDEALQKAKDENKLIIVSIGYSACHWCHVMERESFENESIAQTMNTLYVPIKIDREERPDIDQVYMIAVQLMSNSGGWPLNCICLPDGRPIYGGTYFRPHDWQQVLLQIAQMWEDTPQVAFDYAERLSKGIHQAERLPIAPIPEKYTDTDLDHIVNPWKAQFDAKNGGYSREPKFPLPNNWLFFLRYAVLADDQPILEHVHFTLHKIASGGIYDQVGGGFARYAVDGRWHIPHFEKMLYDNAQLISLYSEAYQQNPVLLYKRIVEETVAWATREMLAENGGFYAALDADSEGVEGKFYTFHQEELENLFDEDAPLLIDYFHVTKSGNWDEEGTNVLYCDIEADKMAFESGFSEDNWEKYLREVKKKLLSYREKRIRPGLDHKQLTSWNALFLKGLVDAYRVFDKQTYLDLALQTASFIKKYCFSDKDRLLHQPADDNRQIYGFLDDYAFTIDSFIALYEATFEESWLDEARGLVENAINLFYHEENKTFFYTAHDAEQLIARKSEIMDNVIPASSSAIVRALYRLGELLDKESYTAIADQVFANVFPHIKQYGSAYSNWAIQLLEHVYGNNEIAFTGTEALAWRKQLDRHYIPNKITLGGTKSKLPLLKDKAGMESKSYLCKNKACSLPQNSVAELLALINSNRDSSPKN</sequence>
<dbReference type="Pfam" id="PF07944">
    <property type="entry name" value="Beta-AFase-like_GH127_cat"/>
    <property type="match status" value="1"/>
</dbReference>
<dbReference type="SUPFAM" id="SSF48208">
    <property type="entry name" value="Six-hairpin glycosidases"/>
    <property type="match status" value="1"/>
</dbReference>
<name>A0A2S9J3F3_9SPHI</name>
<dbReference type="GO" id="GO:0005975">
    <property type="term" value="P:carbohydrate metabolic process"/>
    <property type="evidence" value="ECO:0007669"/>
    <property type="project" value="InterPro"/>
</dbReference>
<dbReference type="InterPro" id="IPR004879">
    <property type="entry name" value="Ssp411-like_TRX"/>
</dbReference>
<reference evidence="3 4" key="1">
    <citation type="submission" date="2018-02" db="EMBL/GenBank/DDBJ databases">
        <title>The draft genome of Sphingobacterium sp. 5JN-11.</title>
        <authorList>
            <person name="Liu L."/>
            <person name="Li L."/>
            <person name="Liang L."/>
            <person name="Zhang X."/>
            <person name="Wang T."/>
        </authorList>
    </citation>
    <scope>NUCLEOTIDE SEQUENCE [LARGE SCALE GENOMIC DNA]</scope>
    <source>
        <strain evidence="3 4">5JN-11</strain>
    </source>
</reference>
<dbReference type="InterPro" id="IPR024705">
    <property type="entry name" value="Ssp411"/>
</dbReference>
<organism evidence="3 4">
    <name type="scientific">Sphingobacterium haloxyli</name>
    <dbReference type="NCBI Taxonomy" id="2100533"/>
    <lineage>
        <taxon>Bacteria</taxon>
        <taxon>Pseudomonadati</taxon>
        <taxon>Bacteroidota</taxon>
        <taxon>Sphingobacteriia</taxon>
        <taxon>Sphingobacteriales</taxon>
        <taxon>Sphingobacteriaceae</taxon>
        <taxon>Sphingobacterium</taxon>
    </lineage>
</organism>
<dbReference type="Gene3D" id="1.50.10.20">
    <property type="match status" value="1"/>
</dbReference>
<proteinExistence type="predicted"/>
<evidence type="ECO:0000259" key="1">
    <source>
        <dbReference type="Pfam" id="PF03190"/>
    </source>
</evidence>
<evidence type="ECO:0000313" key="4">
    <source>
        <dbReference type="Proteomes" id="UP000239711"/>
    </source>
</evidence>
<dbReference type="Proteomes" id="UP000239711">
    <property type="component" value="Unassembled WGS sequence"/>
</dbReference>
<dbReference type="PIRSF" id="PIRSF006402">
    <property type="entry name" value="UCP006402_thioredoxin"/>
    <property type="match status" value="1"/>
</dbReference>
<accession>A0A2S9J3F3</accession>
<protein>
    <submittedName>
        <fullName evidence="3">Thioredoxin domain-containing protein</fullName>
    </submittedName>
</protein>
<dbReference type="InterPro" id="IPR008928">
    <property type="entry name" value="6-hairpin_glycosidase_sf"/>
</dbReference>
<evidence type="ECO:0000259" key="2">
    <source>
        <dbReference type="Pfam" id="PF07944"/>
    </source>
</evidence>
<dbReference type="AlphaFoldDB" id="A0A2S9J3F3"/>
<dbReference type="InterPro" id="IPR036249">
    <property type="entry name" value="Thioredoxin-like_sf"/>
</dbReference>
<gene>
    <name evidence="3" type="ORF">C5745_10805</name>
</gene>
<dbReference type="Gene3D" id="3.40.30.10">
    <property type="entry name" value="Glutaredoxin"/>
    <property type="match status" value="1"/>
</dbReference>
<dbReference type="SUPFAM" id="SSF52833">
    <property type="entry name" value="Thioredoxin-like"/>
    <property type="match status" value="1"/>
</dbReference>
<dbReference type="OrthoDB" id="9762614at2"/>
<feature type="domain" description="Non-reducing end beta-L-arabinofuranosidase-like GH127 catalytic" evidence="2">
    <location>
        <begin position="417"/>
        <end position="573"/>
    </location>
</feature>
<dbReference type="InterPro" id="IPR012878">
    <property type="entry name" value="Beta-AFase-like_GH127_cat"/>
</dbReference>